<gene>
    <name evidence="4" type="ORF">CTOB1V02_LOCUS1189</name>
</gene>
<dbReference type="OrthoDB" id="439917at2759"/>
<accession>A0A7R8W2M2</accession>
<dbReference type="SMART" id="SM01411">
    <property type="entry name" value="Ephrin_rec_like"/>
    <property type="match status" value="2"/>
</dbReference>
<dbReference type="InterPro" id="IPR011641">
    <property type="entry name" value="Tyr-kin_ephrin_A/B_rcpt-like"/>
</dbReference>
<dbReference type="PANTHER" id="PTHR22727:SF15">
    <property type="entry name" value="MRH DOMAIN-CONTAINING PROTEIN"/>
    <property type="match status" value="1"/>
</dbReference>
<protein>
    <recommendedName>
        <fullName evidence="5">Tyrosine-protein kinase ephrin type A/B receptor-like domain-containing protein</fullName>
    </recommendedName>
</protein>
<dbReference type="AlphaFoldDB" id="A0A7R8W2M2"/>
<dbReference type="InterPro" id="IPR009030">
    <property type="entry name" value="Growth_fac_rcpt_cys_sf"/>
</dbReference>
<dbReference type="PANTHER" id="PTHR22727">
    <property type="entry name" value="PROTEIN CBG13728"/>
    <property type="match status" value="1"/>
</dbReference>
<dbReference type="Pfam" id="PF07699">
    <property type="entry name" value="Ephrin_rec_like"/>
    <property type="match status" value="1"/>
</dbReference>
<dbReference type="GO" id="GO:0016020">
    <property type="term" value="C:membrane"/>
    <property type="evidence" value="ECO:0007669"/>
    <property type="project" value="TreeGrafter"/>
</dbReference>
<dbReference type="InterPro" id="IPR056607">
    <property type="entry name" value="Elapor1/2_MRH"/>
</dbReference>
<dbReference type="InterPro" id="IPR039181">
    <property type="entry name" value="Elapor1/2"/>
</dbReference>
<feature type="domain" description="Elapor1/2 mannose 6-phosphate receptor homology" evidence="3">
    <location>
        <begin position="502"/>
        <end position="642"/>
    </location>
</feature>
<feature type="domain" description="Elapor1/2 galactose binding" evidence="2">
    <location>
        <begin position="227"/>
        <end position="401"/>
    </location>
</feature>
<reference evidence="4" key="1">
    <citation type="submission" date="2020-11" db="EMBL/GenBank/DDBJ databases">
        <authorList>
            <person name="Tran Van P."/>
        </authorList>
    </citation>
    <scope>NUCLEOTIDE SEQUENCE</scope>
</reference>
<sequence length="792" mass="86830">MYLVWCLFFTIGAYFVVSIPALCTKHPAFHYELTECDPSIHRRWRVAIPEDANTTLCPETAYPQPRELNGCGVKSETKCELCPPGTFAAGVGAKECQDCPINTFTKGTGSKECIPCDNVTSYAPARSGSCLPRPACTENDFYEKHSPCSLNRTLVVAYEWMLPKICRDDLPESVSLPETETRKCPPCNPGMIMGAEGKCTFCGKNEFARDGTCHPCSKNTVPLSSYELVWWNDISASAVNLSTACIQEDVEAQDVEVCSDGVTGWSVAEDRIQTVHGLEDDSLLILNLFVPGFLGVGHLGPNGLPQAIGKLVFDFELYCPLTQCELTLWQITPSRGDMALHTWTGTQSRRSFTQPIFIDEPHTFSWGFQRTSSPDSNHSHRWRNVVARIFSINVTNVIGGGASQCVPCYTRPQESLDRSGVGGGCLPCPSGHVRRQNGTSSNYTCVLCPEGTVANPTAEDCVGCGPGLKSNAERTRCDTDCTLTDRESGLMFDFSDIPSSSAHSAPWFTEPGVEYLNQFNISLCGKPSLASCTDTSNMVARDREPATYKVEAFVCRSVMLKSKAIPDVTATLSAACGDHLVAISTASSFQEIRIPKSFETPPEEEIPRVNFFYVTTDHSKHCSYGVNVTLTLACDRTESAAGRSCVLRVLAMDVLSTFFGVLQVHVLDANPKITHAFLQFLIVMAVSAALCLLVCLLGLYKRTRQIEYKYMSLVQATGRQQGSGNDSTAALPAPETCALGEEEEEDEEVHFSKGLRFKSPGMFRRLLSAFERSESTERLESTPWSHETAMPT</sequence>
<name>A0A7R8W2M2_9CRUS</name>
<dbReference type="InterPro" id="IPR056608">
    <property type="entry name" value="Elapor1/2_GBD"/>
</dbReference>
<evidence type="ECO:0000313" key="4">
    <source>
        <dbReference type="EMBL" id="CAD7223199.1"/>
    </source>
</evidence>
<dbReference type="SUPFAM" id="SSF57184">
    <property type="entry name" value="Growth factor receptor domain"/>
    <property type="match status" value="1"/>
</dbReference>
<dbReference type="EMBL" id="OB660165">
    <property type="protein sequence ID" value="CAD7223199.1"/>
    <property type="molecule type" value="Genomic_DNA"/>
</dbReference>
<feature type="domain" description="Tyrosine-protein kinase ephrin type A/B receptor-like" evidence="1">
    <location>
        <begin position="76"/>
        <end position="112"/>
    </location>
</feature>
<dbReference type="Pfam" id="PF23087">
    <property type="entry name" value="MRH_ELAPOR1_9th"/>
    <property type="match status" value="1"/>
</dbReference>
<dbReference type="Gene3D" id="2.10.50.10">
    <property type="entry name" value="Tumor Necrosis Factor Receptor, subunit A, domain 2"/>
    <property type="match status" value="1"/>
</dbReference>
<evidence type="ECO:0000259" key="2">
    <source>
        <dbReference type="Pfam" id="PF23031"/>
    </source>
</evidence>
<evidence type="ECO:0000259" key="3">
    <source>
        <dbReference type="Pfam" id="PF23087"/>
    </source>
</evidence>
<evidence type="ECO:0000259" key="1">
    <source>
        <dbReference type="Pfam" id="PF07699"/>
    </source>
</evidence>
<dbReference type="Pfam" id="PF23031">
    <property type="entry name" value="GBD_ELAPOR1"/>
    <property type="match status" value="1"/>
</dbReference>
<organism evidence="4">
    <name type="scientific">Cyprideis torosa</name>
    <dbReference type="NCBI Taxonomy" id="163714"/>
    <lineage>
        <taxon>Eukaryota</taxon>
        <taxon>Metazoa</taxon>
        <taxon>Ecdysozoa</taxon>
        <taxon>Arthropoda</taxon>
        <taxon>Crustacea</taxon>
        <taxon>Oligostraca</taxon>
        <taxon>Ostracoda</taxon>
        <taxon>Podocopa</taxon>
        <taxon>Podocopida</taxon>
        <taxon>Cytherocopina</taxon>
        <taxon>Cytheroidea</taxon>
        <taxon>Cytherideidae</taxon>
        <taxon>Cyprideis</taxon>
    </lineage>
</organism>
<proteinExistence type="predicted"/>
<evidence type="ECO:0008006" key="5">
    <source>
        <dbReference type="Google" id="ProtNLM"/>
    </source>
</evidence>